<sequence length="91" mass="10329">MSPRERVLASLKREPVDRISYCEHLADPGVVIKAAGGIDKLTSNQEILRDASSIPLDRTIKDLEKRKVKPFYPGLFCFLKSHQHSNLILEK</sequence>
<dbReference type="EMBL" id="BARW01037897">
    <property type="protein sequence ID" value="GAJ18956.1"/>
    <property type="molecule type" value="Genomic_DNA"/>
</dbReference>
<comment type="caution">
    <text evidence="1">The sequence shown here is derived from an EMBL/GenBank/DDBJ whole genome shotgun (WGS) entry which is preliminary data.</text>
</comment>
<name>X1VQG7_9ZZZZ</name>
<dbReference type="AlphaFoldDB" id="X1VQG7"/>
<gene>
    <name evidence="1" type="ORF">S12H4_58373</name>
</gene>
<organism evidence="1">
    <name type="scientific">marine sediment metagenome</name>
    <dbReference type="NCBI Taxonomy" id="412755"/>
    <lineage>
        <taxon>unclassified sequences</taxon>
        <taxon>metagenomes</taxon>
        <taxon>ecological metagenomes</taxon>
    </lineage>
</organism>
<proteinExistence type="predicted"/>
<reference evidence="1" key="1">
    <citation type="journal article" date="2014" name="Front. Microbiol.">
        <title>High frequency of phylogenetically diverse reductive dehalogenase-homologous genes in deep subseafloor sedimentary metagenomes.</title>
        <authorList>
            <person name="Kawai M."/>
            <person name="Futagami T."/>
            <person name="Toyoda A."/>
            <person name="Takaki Y."/>
            <person name="Nishi S."/>
            <person name="Hori S."/>
            <person name="Arai W."/>
            <person name="Tsubouchi T."/>
            <person name="Morono Y."/>
            <person name="Uchiyama I."/>
            <person name="Ito T."/>
            <person name="Fujiyama A."/>
            <person name="Inagaki F."/>
            <person name="Takami H."/>
        </authorList>
    </citation>
    <scope>NUCLEOTIDE SEQUENCE</scope>
    <source>
        <strain evidence="1">Expedition CK06-06</strain>
    </source>
</reference>
<evidence type="ECO:0000313" key="1">
    <source>
        <dbReference type="EMBL" id="GAJ18956.1"/>
    </source>
</evidence>
<accession>X1VQG7</accession>
<protein>
    <submittedName>
        <fullName evidence="1">Uncharacterized protein</fullName>
    </submittedName>
</protein>